<evidence type="ECO:0000313" key="13">
    <source>
        <dbReference type="EMBL" id="CAE7256741.1"/>
    </source>
</evidence>
<dbReference type="OrthoDB" id="3244603at2759"/>
<evidence type="ECO:0000256" key="1">
    <source>
        <dbReference type="ARBA" id="ARBA00005272"/>
    </source>
</evidence>
<dbReference type="InterPro" id="IPR054585">
    <property type="entry name" value="NDH2-like_C"/>
</dbReference>
<keyword evidence="3" id="KW-0285">Flavoprotein</keyword>
<feature type="domain" description="External alternative NADH-ubiquinone oxidoreductase-like C-terminal" evidence="12">
    <location>
        <begin position="579"/>
        <end position="640"/>
    </location>
</feature>
<dbReference type="Proteomes" id="UP000601435">
    <property type="component" value="Unassembled WGS sequence"/>
</dbReference>
<dbReference type="EMBL" id="CAJNJA010010366">
    <property type="protein sequence ID" value="CAE7256741.1"/>
    <property type="molecule type" value="Genomic_DNA"/>
</dbReference>
<dbReference type="InterPro" id="IPR036188">
    <property type="entry name" value="FAD/NAD-bd_sf"/>
</dbReference>
<proteinExistence type="inferred from homology"/>
<accession>A0A812MEL6</accession>
<feature type="compositionally biased region" description="Low complexity" evidence="10">
    <location>
        <begin position="662"/>
        <end position="673"/>
    </location>
</feature>
<evidence type="ECO:0000256" key="2">
    <source>
        <dbReference type="ARBA" id="ARBA00012637"/>
    </source>
</evidence>
<dbReference type="EC" id="1.6.5.9" evidence="2"/>
<dbReference type="GO" id="GO:0005739">
    <property type="term" value="C:mitochondrion"/>
    <property type="evidence" value="ECO:0007669"/>
    <property type="project" value="TreeGrafter"/>
</dbReference>
<evidence type="ECO:0000256" key="7">
    <source>
        <dbReference type="ARBA" id="ARBA00023027"/>
    </source>
</evidence>
<dbReference type="PANTHER" id="PTHR43706">
    <property type="entry name" value="NADH DEHYDROGENASE"/>
    <property type="match status" value="1"/>
</dbReference>
<dbReference type="AlphaFoldDB" id="A0A812MEL6"/>
<comment type="caution">
    <text evidence="13">The sequence shown here is derived from an EMBL/GenBank/DDBJ whole genome shotgun (WGS) entry which is preliminary data.</text>
</comment>
<dbReference type="InterPro" id="IPR023753">
    <property type="entry name" value="FAD/NAD-binding_dom"/>
</dbReference>
<organism evidence="13 14">
    <name type="scientific">Symbiodinium necroappetens</name>
    <dbReference type="NCBI Taxonomy" id="1628268"/>
    <lineage>
        <taxon>Eukaryota</taxon>
        <taxon>Sar</taxon>
        <taxon>Alveolata</taxon>
        <taxon>Dinophyceae</taxon>
        <taxon>Suessiales</taxon>
        <taxon>Symbiodiniaceae</taxon>
        <taxon>Symbiodinium</taxon>
    </lineage>
</organism>
<protein>
    <recommendedName>
        <fullName evidence="2">NADH:ubiquinone reductase (non-electrogenic)</fullName>
        <ecNumber evidence="2">1.6.5.9</ecNumber>
    </recommendedName>
</protein>
<comment type="similarity">
    <text evidence="1">Belongs to the NADH dehydrogenase family.</text>
</comment>
<evidence type="ECO:0000313" key="14">
    <source>
        <dbReference type="Proteomes" id="UP000601435"/>
    </source>
</evidence>
<comment type="catalytic activity">
    <reaction evidence="8">
        <text>a quinone + NADH + H(+) = a quinol + NAD(+)</text>
        <dbReference type="Rhea" id="RHEA:46160"/>
        <dbReference type="ChEBI" id="CHEBI:15378"/>
        <dbReference type="ChEBI" id="CHEBI:24646"/>
        <dbReference type="ChEBI" id="CHEBI:57540"/>
        <dbReference type="ChEBI" id="CHEBI:57945"/>
        <dbReference type="ChEBI" id="CHEBI:132124"/>
        <dbReference type="EC" id="1.6.5.9"/>
    </reaction>
</comment>
<evidence type="ECO:0000256" key="3">
    <source>
        <dbReference type="ARBA" id="ARBA00022630"/>
    </source>
</evidence>
<evidence type="ECO:0000256" key="6">
    <source>
        <dbReference type="ARBA" id="ARBA00023002"/>
    </source>
</evidence>
<evidence type="ECO:0000256" key="10">
    <source>
        <dbReference type="SAM" id="MobiDB-lite"/>
    </source>
</evidence>
<dbReference type="PANTHER" id="PTHR43706:SF47">
    <property type="entry name" value="EXTERNAL NADH-UBIQUINONE OXIDOREDUCTASE 1, MITOCHONDRIAL-RELATED"/>
    <property type="match status" value="1"/>
</dbReference>
<dbReference type="SUPFAM" id="SSF51905">
    <property type="entry name" value="FAD/NAD(P)-binding domain"/>
    <property type="match status" value="2"/>
</dbReference>
<evidence type="ECO:0000259" key="12">
    <source>
        <dbReference type="Pfam" id="PF22366"/>
    </source>
</evidence>
<evidence type="ECO:0000256" key="8">
    <source>
        <dbReference type="ARBA" id="ARBA00047599"/>
    </source>
</evidence>
<evidence type="ECO:0000256" key="5">
    <source>
        <dbReference type="ARBA" id="ARBA00022946"/>
    </source>
</evidence>
<keyword evidence="7" id="KW-0520">NAD</keyword>
<feature type="domain" description="FAD/NAD(P)-binding" evidence="11">
    <location>
        <begin position="225"/>
        <end position="556"/>
    </location>
</feature>
<evidence type="ECO:0000256" key="4">
    <source>
        <dbReference type="ARBA" id="ARBA00022827"/>
    </source>
</evidence>
<sequence length="977" mass="108802">MGEAEVRFLTAEGNTVSTRPLAPAGQQLKAWSIEQVWEAALGEPLEPRPSRSASETAETPAAGDRLWAQAIAEVWEDLGSRPGYGYMQDMCISGLQQGSRTEGGCGPGPEGAEAVDVLGAWMRNWLQSVLGEATRLARYRLSTARTSKKSDVLQITAADIQLAVTMRLRQGLDGAHFAELQRTLCAALPAPKASRGSVSSAAMRHVLGRHIRACGHRAFSTEKAKVMILGTGWASFRVLADIDTKKTDVTVVSPRNHLLFTPMLASSALGTVNQRSICQPVRPLVAKKNATYYESAVVAIDKATKKVTCRTVGGEEYMLPYDKLVVGVGFQPNDFNIPGVKEHALFMKETADATRFKDHVLEKLEEASYHHALDNDLSVSDEERARIQDLLTFVVVGGGPTGVELAGELTDFLYNEGAKLYGHLKHSIRVHMFTYDLLNTFDQDLQDYALTHLQRKQGVQIHLGAFVQKVEPNVVHVKTGESLMSIRYGTLVWCAGIKPHPFVKSFGFTMNDRGSQILVDPYLKVKGEDDIYAIGDCSTIEDYWLPQTAQVANQQGQYLAKVLSQKDPLNIKPFEFHNKGTMAYLGGFTAVMAKLPGVNRVTGFVAFLGWRFTYWFLQLSMRNRFMLSTDWLRTLIFGRDLTSIWRARPAMRAEGERRLINEGSSGPSSPSSFSREEDPSPSREYLAQPEVDMHASASAFITEPELSSWEDSSYWISMVKQSISSSISERETLITELKQVLQAAVRERGEWQKKVKAMRRPKLGFRIPPEPGHWHARISAERVEALQREITLLEMRQRGEQRDMCQLQARQSKRSVGAEASRSFRSRQSSGPEHRETCIGVQPVQSVSPTKPFRLVQMLANPCPGPTCLPVVSQHHHRHRQHDQSQVHTQAHHGPPAVNGTSSIQMKCPQAVYMFCSCSIATSASRSTTRGWRWGLIFFRGSARVKHFVAHSPGVAYVRVQTDVDGQERTWTGWLQG</sequence>
<keyword evidence="14" id="KW-1185">Reference proteome</keyword>
<evidence type="ECO:0000259" key="11">
    <source>
        <dbReference type="Pfam" id="PF07992"/>
    </source>
</evidence>
<keyword evidence="4" id="KW-0274">FAD</keyword>
<dbReference type="Pfam" id="PF22366">
    <property type="entry name" value="NDH2_C"/>
    <property type="match status" value="1"/>
</dbReference>
<dbReference type="Gene3D" id="3.50.50.100">
    <property type="match status" value="1"/>
</dbReference>
<keyword evidence="6" id="KW-0560">Oxidoreductase</keyword>
<feature type="region of interest" description="Disordered" evidence="10">
    <location>
        <begin position="809"/>
        <end position="843"/>
    </location>
</feature>
<name>A0A812MEL6_9DINO</name>
<dbReference type="GO" id="GO:0050136">
    <property type="term" value="F:NADH dehydrogenase (quinone) (non-electrogenic) activity"/>
    <property type="evidence" value="ECO:0007669"/>
    <property type="project" value="UniProtKB-EC"/>
</dbReference>
<feature type="region of interest" description="Disordered" evidence="10">
    <location>
        <begin position="656"/>
        <end position="684"/>
    </location>
</feature>
<gene>
    <name evidence="13" type="ORF">SNEC2469_LOCUS5658</name>
</gene>
<comment type="catalytic activity">
    <reaction evidence="9">
        <text>a ubiquinone + NADH + H(+) = a ubiquinol + NAD(+)</text>
        <dbReference type="Rhea" id="RHEA:23152"/>
        <dbReference type="Rhea" id="RHEA-COMP:9565"/>
        <dbReference type="Rhea" id="RHEA-COMP:9566"/>
        <dbReference type="ChEBI" id="CHEBI:15378"/>
        <dbReference type="ChEBI" id="CHEBI:16389"/>
        <dbReference type="ChEBI" id="CHEBI:17976"/>
        <dbReference type="ChEBI" id="CHEBI:57540"/>
        <dbReference type="ChEBI" id="CHEBI:57945"/>
    </reaction>
</comment>
<dbReference type="InterPro" id="IPR045024">
    <property type="entry name" value="NDH-2"/>
</dbReference>
<evidence type="ECO:0000256" key="9">
    <source>
        <dbReference type="ARBA" id="ARBA00049010"/>
    </source>
</evidence>
<dbReference type="Pfam" id="PF07992">
    <property type="entry name" value="Pyr_redox_2"/>
    <property type="match status" value="1"/>
</dbReference>
<keyword evidence="5" id="KW-0809">Transit peptide</keyword>
<reference evidence="13" key="1">
    <citation type="submission" date="2021-02" db="EMBL/GenBank/DDBJ databases">
        <authorList>
            <person name="Dougan E. K."/>
            <person name="Rhodes N."/>
            <person name="Thang M."/>
            <person name="Chan C."/>
        </authorList>
    </citation>
    <scope>NUCLEOTIDE SEQUENCE</scope>
</reference>